<dbReference type="PANTHER" id="PTHR37534">
    <property type="entry name" value="TRANSCRIPTIONAL ACTIVATOR PROTEIN UGA3"/>
    <property type="match status" value="1"/>
</dbReference>
<dbReference type="OrthoDB" id="5386330at2759"/>
<evidence type="ECO:0000256" key="2">
    <source>
        <dbReference type="ARBA" id="ARBA00023242"/>
    </source>
</evidence>
<dbReference type="PROSITE" id="PS50048">
    <property type="entry name" value="ZN2_CY6_FUNGAL_2"/>
    <property type="match status" value="1"/>
</dbReference>
<dbReference type="SUPFAM" id="SSF57701">
    <property type="entry name" value="Zn2/Cys6 DNA-binding domain"/>
    <property type="match status" value="1"/>
</dbReference>
<dbReference type="GO" id="GO:0005634">
    <property type="term" value="C:nucleus"/>
    <property type="evidence" value="ECO:0007669"/>
    <property type="project" value="UniProtKB-SubCell"/>
</dbReference>
<protein>
    <recommendedName>
        <fullName evidence="4">Zn(2)-C6 fungal-type domain-containing protein</fullName>
    </recommendedName>
</protein>
<evidence type="ECO:0000259" key="4">
    <source>
        <dbReference type="PROSITE" id="PS50048"/>
    </source>
</evidence>
<dbReference type="InterPro" id="IPR036864">
    <property type="entry name" value="Zn2-C6_fun-type_DNA-bd_sf"/>
</dbReference>
<dbReference type="InterPro" id="IPR001138">
    <property type="entry name" value="Zn2Cys6_DnaBD"/>
</dbReference>
<dbReference type="Pfam" id="PF11951">
    <property type="entry name" value="Fungal_trans_2"/>
    <property type="match status" value="2"/>
</dbReference>
<dbReference type="GO" id="GO:0000976">
    <property type="term" value="F:transcription cis-regulatory region binding"/>
    <property type="evidence" value="ECO:0007669"/>
    <property type="project" value="TreeGrafter"/>
</dbReference>
<comment type="subcellular location">
    <subcellularLocation>
        <location evidence="1">Nucleus</location>
    </subcellularLocation>
</comment>
<gene>
    <name evidence="5" type="ORF">FSARC_731</name>
</gene>
<keyword evidence="6" id="KW-1185">Reference proteome</keyword>
<evidence type="ECO:0000313" key="6">
    <source>
        <dbReference type="Proteomes" id="UP000622797"/>
    </source>
</evidence>
<accession>A0A8H4UAN0</accession>
<comment type="caution">
    <text evidence="5">The sequence shown here is derived from an EMBL/GenBank/DDBJ whole genome shotgun (WGS) entry which is preliminary data.</text>
</comment>
<keyword evidence="2" id="KW-0539">Nucleus</keyword>
<dbReference type="GO" id="GO:0045944">
    <property type="term" value="P:positive regulation of transcription by RNA polymerase II"/>
    <property type="evidence" value="ECO:0007669"/>
    <property type="project" value="TreeGrafter"/>
</dbReference>
<organism evidence="5 6">
    <name type="scientific">Fusarium sarcochroum</name>
    <dbReference type="NCBI Taxonomy" id="1208366"/>
    <lineage>
        <taxon>Eukaryota</taxon>
        <taxon>Fungi</taxon>
        <taxon>Dikarya</taxon>
        <taxon>Ascomycota</taxon>
        <taxon>Pezizomycotina</taxon>
        <taxon>Sordariomycetes</taxon>
        <taxon>Hypocreomycetidae</taxon>
        <taxon>Hypocreales</taxon>
        <taxon>Nectriaceae</taxon>
        <taxon>Fusarium</taxon>
        <taxon>Fusarium lateritium species complex</taxon>
    </lineage>
</organism>
<feature type="domain" description="Zn(2)-C6 fungal-type" evidence="4">
    <location>
        <begin position="12"/>
        <end position="41"/>
    </location>
</feature>
<name>A0A8H4UAN0_9HYPO</name>
<evidence type="ECO:0000256" key="1">
    <source>
        <dbReference type="ARBA" id="ARBA00004123"/>
    </source>
</evidence>
<dbReference type="AlphaFoldDB" id="A0A8H4UAN0"/>
<dbReference type="EMBL" id="JABEXW010000046">
    <property type="protein sequence ID" value="KAF4972761.1"/>
    <property type="molecule type" value="Genomic_DNA"/>
</dbReference>
<dbReference type="InterPro" id="IPR021858">
    <property type="entry name" value="Fun_TF"/>
</dbReference>
<dbReference type="Pfam" id="PF00172">
    <property type="entry name" value="Zn_clus"/>
    <property type="match status" value="1"/>
</dbReference>
<sequence length="549" mass="61623">MPKRPYRPKVKGCYECSQRRLNCDRGVPECQKCITKGVKCSGLGVRHRFSNGVASRGYCVGKTMDTAYPHMKKKTKPPVPGNKDLPENPPIDDPNAGNPVITPTESSSPSPLLFIHELVETNTFQFDDVDVSRSPDRAPNVFDDLPIVWDTSCEEDNFPFLNIENQQNTWLEVGETLPPCDEEPSVSDVALILPSPHPDHVPAWKRRLMLNFSDKIAGEMIAADGPHNGWRHLVLPIADRDELVMDAVLAVSLFHSPKILLDIPPTDRPEQDHYARAIQGLQKRSQLRDCDQFTRHSIILTILLLLTAVMVNGSSDFPILFGMLQSAIDAIGGDTELGSGGMADFLVRQVRKLKVYAAPLLSEDTGINVISSEAEVDKMFECLHHCQENNPQYSHSLGMVPDLVRQACEIYLNQVAFDSRAQSTPQVRARRVIESIRRVQHFVDTFEAFPENAPGKQVLVWACFVAASDCRLADHKEWFSNFFLSNYARSGFKNLTLGLDALRKVWARKPEERWMDSDLLDIQPVVPIASSEHTLQFSDSYGKRLGSFF</sequence>
<evidence type="ECO:0000256" key="3">
    <source>
        <dbReference type="SAM" id="MobiDB-lite"/>
    </source>
</evidence>
<reference evidence="5" key="1">
    <citation type="journal article" date="2020" name="BMC Genomics">
        <title>Correction to: Identification and distribution of gene clusters required for synthesis of sphingolipid metabolism inhibitors in diverse species of the filamentous fungus Fusarium.</title>
        <authorList>
            <person name="Kim H.S."/>
            <person name="Lohmar J.M."/>
            <person name="Busman M."/>
            <person name="Brown D.W."/>
            <person name="Naumann T.A."/>
            <person name="Divon H.H."/>
            <person name="Lysoe E."/>
            <person name="Uhlig S."/>
            <person name="Proctor R.H."/>
        </authorList>
    </citation>
    <scope>NUCLEOTIDE SEQUENCE</scope>
    <source>
        <strain evidence="5">NRRL 20472</strain>
    </source>
</reference>
<dbReference type="GO" id="GO:0000981">
    <property type="term" value="F:DNA-binding transcription factor activity, RNA polymerase II-specific"/>
    <property type="evidence" value="ECO:0007669"/>
    <property type="project" value="InterPro"/>
</dbReference>
<dbReference type="GO" id="GO:0008270">
    <property type="term" value="F:zinc ion binding"/>
    <property type="evidence" value="ECO:0007669"/>
    <property type="project" value="InterPro"/>
</dbReference>
<dbReference type="PANTHER" id="PTHR37534:SF17">
    <property type="entry name" value="ZN(2)-C6 FUNGAL-TYPE DOMAIN-CONTAINING PROTEIN"/>
    <property type="match status" value="1"/>
</dbReference>
<feature type="region of interest" description="Disordered" evidence="3">
    <location>
        <begin position="69"/>
        <end position="108"/>
    </location>
</feature>
<reference evidence="5" key="2">
    <citation type="submission" date="2020-05" db="EMBL/GenBank/DDBJ databases">
        <authorList>
            <person name="Kim H.-S."/>
            <person name="Proctor R.H."/>
            <person name="Brown D.W."/>
        </authorList>
    </citation>
    <scope>NUCLEOTIDE SEQUENCE</scope>
    <source>
        <strain evidence="5">NRRL 20472</strain>
    </source>
</reference>
<dbReference type="PROSITE" id="PS00463">
    <property type="entry name" value="ZN2_CY6_FUNGAL_1"/>
    <property type="match status" value="1"/>
</dbReference>
<dbReference type="Proteomes" id="UP000622797">
    <property type="component" value="Unassembled WGS sequence"/>
</dbReference>
<evidence type="ECO:0000313" key="5">
    <source>
        <dbReference type="EMBL" id="KAF4972761.1"/>
    </source>
</evidence>
<dbReference type="SMART" id="SM00066">
    <property type="entry name" value="GAL4"/>
    <property type="match status" value="1"/>
</dbReference>
<proteinExistence type="predicted"/>